<evidence type="ECO:0000256" key="1">
    <source>
        <dbReference type="ARBA" id="ARBA00022837"/>
    </source>
</evidence>
<dbReference type="Proteomes" id="UP001515480">
    <property type="component" value="Unassembled WGS sequence"/>
</dbReference>
<dbReference type="InterPro" id="IPR011992">
    <property type="entry name" value="EF-hand-dom_pair"/>
</dbReference>
<dbReference type="InterPro" id="IPR002048">
    <property type="entry name" value="EF_hand_dom"/>
</dbReference>
<dbReference type="GO" id="GO:0005509">
    <property type="term" value="F:calcium ion binding"/>
    <property type="evidence" value="ECO:0007669"/>
    <property type="project" value="InterPro"/>
</dbReference>
<sequence>MMRAVQDSDKAKSSAPPPILSSPPDKWLQRFAPTTGGASSLSKEAELAAQQVETLIKQDDASDQVPELKRFGCHLVVVLEKHGKQTTRMIVVIEDKVGVRELFTYCERCLGAAKGESKSWVFRFFDDHGRSHQIDSSKTLHRWIDQRFATHPPVLHIYDTHDLVVDQQEHMRNVMAIFNEYDKDGSGHLSFAELKDMVMTMGLAKSYNVAEEQVEAFAVAQFRKADMNGDKLITFDEFVDYYNGLRDVLKDSLIHHNKHTFTQLRFKEQYVEARSYRRRLWQVMDEDGGVLHLNMNGHDYGIQIRFPEGCITEANSNMWVRAQTLLEHKVDHYEDDSGTLGEIFSPVVLLESEDDFIDSFFVQHELDIEIEFPHCFNRKLMEEGSKDAQVAFSFKDTERWELVSTEFWSFVHAIQSFGSQGSIKIKTRAGGTFAAFANSKSKVHQHVVCMAFLPEKLIPLEHETLRIHIVPKLPNAIEGAYHTEYFERGNVHLAGKSNDLTVVVGPGDVCGLQLSLEQANIEVHGGLWKGEPMVLEFEFDPQYFLESVEEAQLADKKGDENGSQRKAPSGLNSLDITSLRSGNFTVNIQVINRDSVQRGKRTSIGGDSFSVAATIHDFPPPSAPTNLQITSRNNLSLHLRWEAPSKWGGCCLSVYEIQIADETAKGKVKDWETHSKVDASSSHAAIALNVYKCKIRIRAFNVGCLEASPWSEVISLGPEEDLKPQPRPSNAASAGSSGIVAEAGSAVVMQDDISQFAKRKSIIGSVPHVVNDNMKGWSPFKKAVGSLFLEFGVRDGVKGKMFDLTPQQAEDLVVGANMDTTGVDTMKPLISFACAAVWVLETLAHHTAQPSTWIRMMNDVEGLVNMAAHQKVPWDEPTIPLVKNILWTLFNIYETIRQSEPDGFITRQLAFKYKKDVRRQLKEDFENRLLDLKNEIASTVMNMVLQNRKLGVQDVGVLTQTPSGNLACLGGALNATRYQIQFSRFLALNLPSLSSRLHVVTVSIEMGDGESPVTGTTLPVERMGGRCTWSSDLIKLTIPKSAMKRPLQVSVEVGVIGFADDPTPVAVAEIRLAEDRGVAHCHEMQFVYDDESANRSRMSHAIPVSPGFGKSMDPASREKISFGLAYRILGIAAAEEQTD</sequence>
<evidence type="ECO:0008006" key="7">
    <source>
        <dbReference type="Google" id="ProtNLM"/>
    </source>
</evidence>
<proteinExistence type="predicted"/>
<feature type="domain" description="Fibronectin type-III" evidence="4">
    <location>
        <begin position="623"/>
        <end position="721"/>
    </location>
</feature>
<feature type="compositionally biased region" description="Basic and acidic residues" evidence="2">
    <location>
        <begin position="1"/>
        <end position="12"/>
    </location>
</feature>
<name>A0AB34J840_PRYPA</name>
<gene>
    <name evidence="5" type="ORF">AB1Y20_003586</name>
</gene>
<dbReference type="PROSITE" id="PS50222">
    <property type="entry name" value="EF_HAND_2"/>
    <property type="match status" value="2"/>
</dbReference>
<dbReference type="SMART" id="SM00054">
    <property type="entry name" value="EFh"/>
    <property type="match status" value="2"/>
</dbReference>
<dbReference type="InterPro" id="IPR003961">
    <property type="entry name" value="FN3_dom"/>
</dbReference>
<evidence type="ECO:0000259" key="4">
    <source>
        <dbReference type="PROSITE" id="PS50853"/>
    </source>
</evidence>
<dbReference type="Gene3D" id="2.60.40.10">
    <property type="entry name" value="Immunoglobulins"/>
    <property type="match status" value="1"/>
</dbReference>
<dbReference type="PROSITE" id="PS00018">
    <property type="entry name" value="EF_HAND_1"/>
    <property type="match status" value="2"/>
</dbReference>
<organism evidence="5 6">
    <name type="scientific">Prymnesium parvum</name>
    <name type="common">Toxic golden alga</name>
    <dbReference type="NCBI Taxonomy" id="97485"/>
    <lineage>
        <taxon>Eukaryota</taxon>
        <taxon>Haptista</taxon>
        <taxon>Haptophyta</taxon>
        <taxon>Prymnesiophyceae</taxon>
        <taxon>Prymnesiales</taxon>
        <taxon>Prymnesiaceae</taxon>
        <taxon>Prymnesium</taxon>
    </lineage>
</organism>
<evidence type="ECO:0000313" key="6">
    <source>
        <dbReference type="Proteomes" id="UP001515480"/>
    </source>
</evidence>
<dbReference type="Pfam" id="PF13499">
    <property type="entry name" value="EF-hand_7"/>
    <property type="match status" value="1"/>
</dbReference>
<evidence type="ECO:0000313" key="5">
    <source>
        <dbReference type="EMBL" id="KAL1514487.1"/>
    </source>
</evidence>
<keyword evidence="1" id="KW-0106">Calcium</keyword>
<dbReference type="CDD" id="cd00063">
    <property type="entry name" value="FN3"/>
    <property type="match status" value="1"/>
</dbReference>
<reference evidence="5 6" key="1">
    <citation type="journal article" date="2024" name="Science">
        <title>Giant polyketide synthase enzymes in the biosynthesis of giant marine polyether toxins.</title>
        <authorList>
            <person name="Fallon T.R."/>
            <person name="Shende V.V."/>
            <person name="Wierzbicki I.H."/>
            <person name="Pendleton A.L."/>
            <person name="Watervoot N.F."/>
            <person name="Auber R.P."/>
            <person name="Gonzalez D.J."/>
            <person name="Wisecaver J.H."/>
            <person name="Moore B.S."/>
        </authorList>
    </citation>
    <scope>NUCLEOTIDE SEQUENCE [LARGE SCALE GENOMIC DNA]</scope>
    <source>
        <strain evidence="5 6">12B1</strain>
    </source>
</reference>
<dbReference type="SUPFAM" id="SSF47473">
    <property type="entry name" value="EF-hand"/>
    <property type="match status" value="1"/>
</dbReference>
<dbReference type="CDD" id="cd00051">
    <property type="entry name" value="EFh"/>
    <property type="match status" value="1"/>
</dbReference>
<feature type="domain" description="EF-hand" evidence="3">
    <location>
        <begin position="169"/>
        <end position="204"/>
    </location>
</feature>
<dbReference type="InterPro" id="IPR036116">
    <property type="entry name" value="FN3_sf"/>
</dbReference>
<dbReference type="SUPFAM" id="SSF49265">
    <property type="entry name" value="Fibronectin type III"/>
    <property type="match status" value="1"/>
</dbReference>
<dbReference type="InterPro" id="IPR013783">
    <property type="entry name" value="Ig-like_fold"/>
</dbReference>
<accession>A0AB34J840</accession>
<dbReference type="EMBL" id="JBGBPQ010000012">
    <property type="protein sequence ID" value="KAL1514487.1"/>
    <property type="molecule type" value="Genomic_DNA"/>
</dbReference>
<protein>
    <recommendedName>
        <fullName evidence="7">Calmodulin</fullName>
    </recommendedName>
</protein>
<keyword evidence="6" id="KW-1185">Reference proteome</keyword>
<feature type="domain" description="EF-hand" evidence="3">
    <location>
        <begin position="213"/>
        <end position="248"/>
    </location>
</feature>
<comment type="caution">
    <text evidence="5">The sequence shown here is derived from an EMBL/GenBank/DDBJ whole genome shotgun (WGS) entry which is preliminary data.</text>
</comment>
<dbReference type="PROSITE" id="PS50853">
    <property type="entry name" value="FN3"/>
    <property type="match status" value="1"/>
</dbReference>
<evidence type="ECO:0000259" key="3">
    <source>
        <dbReference type="PROSITE" id="PS50222"/>
    </source>
</evidence>
<dbReference type="AlphaFoldDB" id="A0AB34J840"/>
<feature type="region of interest" description="Disordered" evidence="2">
    <location>
        <begin position="1"/>
        <end position="43"/>
    </location>
</feature>
<evidence type="ECO:0000256" key="2">
    <source>
        <dbReference type="SAM" id="MobiDB-lite"/>
    </source>
</evidence>
<dbReference type="Gene3D" id="1.10.238.10">
    <property type="entry name" value="EF-hand"/>
    <property type="match status" value="1"/>
</dbReference>
<dbReference type="InterPro" id="IPR018247">
    <property type="entry name" value="EF_Hand_1_Ca_BS"/>
</dbReference>